<dbReference type="AlphaFoldDB" id="A0AA97NX60"/>
<sequence length="34" mass="3526">MSLAALSLSLGGKIWAAWAPRAQAKLLGMELVDG</sequence>
<organism evidence="1">
    <name type="scientific">Pyricularia oryzae (strain Y34)</name>
    <name type="common">Rice blast fungus</name>
    <name type="synonym">Magnaporthe oryzae</name>
    <dbReference type="NCBI Taxonomy" id="1143189"/>
    <lineage>
        <taxon>Eukaryota</taxon>
        <taxon>Fungi</taxon>
        <taxon>Dikarya</taxon>
        <taxon>Ascomycota</taxon>
        <taxon>Pezizomycotina</taxon>
        <taxon>Sordariomycetes</taxon>
        <taxon>Sordariomycetidae</taxon>
        <taxon>Magnaporthales</taxon>
        <taxon>Pyriculariaceae</taxon>
        <taxon>Pyricularia</taxon>
    </lineage>
</organism>
<name>A0AA97NX60_PYRO3</name>
<dbReference type="EMBL" id="JH793087">
    <property type="protein sequence ID" value="ELQ37878.1"/>
    <property type="molecule type" value="Genomic_DNA"/>
</dbReference>
<evidence type="ECO:0000313" key="1">
    <source>
        <dbReference type="EMBL" id="ELQ37878.1"/>
    </source>
</evidence>
<accession>A0AA97NX60</accession>
<gene>
    <name evidence="1" type="ORF">OOU_Y34scaffold00567g25</name>
</gene>
<dbReference type="Proteomes" id="UP000011086">
    <property type="component" value="Unassembled WGS sequence"/>
</dbReference>
<reference evidence="1" key="1">
    <citation type="journal article" date="2012" name="PLoS Genet.">
        <title>Comparative analysis of the genomes of two field isolates of the rice blast fungus Magnaporthe oryzae.</title>
        <authorList>
            <person name="Xue M."/>
            <person name="Yang J."/>
            <person name="Li Z."/>
            <person name="Hu S."/>
            <person name="Yao N."/>
            <person name="Dean R.A."/>
            <person name="Zhao W."/>
            <person name="Shen M."/>
            <person name="Zhang H."/>
            <person name="Li C."/>
            <person name="Liu L."/>
            <person name="Cao L."/>
            <person name="Xu X."/>
            <person name="Xing Y."/>
            <person name="Hsiang T."/>
            <person name="Zhang Z."/>
            <person name="Xu J.R."/>
            <person name="Peng Y.L."/>
        </authorList>
    </citation>
    <scope>NUCLEOTIDE SEQUENCE</scope>
    <source>
        <strain evidence="1">Y34</strain>
    </source>
</reference>
<proteinExistence type="predicted"/>
<protein>
    <submittedName>
        <fullName evidence="1">Uncharacterized protein</fullName>
    </submittedName>
</protein>